<dbReference type="GO" id="GO:0008023">
    <property type="term" value="C:transcription elongation factor complex"/>
    <property type="evidence" value="ECO:0007669"/>
    <property type="project" value="TreeGrafter"/>
</dbReference>
<dbReference type="AlphaFoldDB" id="A0A8E2FDY5"/>
<keyword evidence="8" id="KW-0539">Nucleus</keyword>
<dbReference type="UniPathway" id="UPA00988"/>
<protein>
    <recommendedName>
        <fullName evidence="5">Elongator complex protein 4</fullName>
    </recommendedName>
</protein>
<comment type="similarity">
    <text evidence="4">Belongs to the ELP4 family.</text>
</comment>
<evidence type="ECO:0000256" key="2">
    <source>
        <dbReference type="ARBA" id="ARBA00004496"/>
    </source>
</evidence>
<dbReference type="GO" id="GO:0005737">
    <property type="term" value="C:cytoplasm"/>
    <property type="evidence" value="ECO:0007669"/>
    <property type="project" value="UniProtKB-SubCell"/>
</dbReference>
<dbReference type="Gene3D" id="3.40.50.300">
    <property type="entry name" value="P-loop containing nucleotide triphosphate hydrolases"/>
    <property type="match status" value="1"/>
</dbReference>
<evidence type="ECO:0000256" key="9">
    <source>
        <dbReference type="SAM" id="MobiDB-lite"/>
    </source>
</evidence>
<dbReference type="CDD" id="cd19494">
    <property type="entry name" value="Elp4"/>
    <property type="match status" value="1"/>
</dbReference>
<evidence type="ECO:0000256" key="4">
    <source>
        <dbReference type="ARBA" id="ARBA00007573"/>
    </source>
</evidence>
<proteinExistence type="inferred from homology"/>
<dbReference type="InterPro" id="IPR027417">
    <property type="entry name" value="P-loop_NTPase"/>
</dbReference>
<reference evidence="10 11" key="1">
    <citation type="journal article" date="2016" name="Nat. Commun.">
        <title>Ectomycorrhizal ecology is imprinted in the genome of the dominant symbiotic fungus Cenococcum geophilum.</title>
        <authorList>
            <consortium name="DOE Joint Genome Institute"/>
            <person name="Peter M."/>
            <person name="Kohler A."/>
            <person name="Ohm R.A."/>
            <person name="Kuo A."/>
            <person name="Krutzmann J."/>
            <person name="Morin E."/>
            <person name="Arend M."/>
            <person name="Barry K.W."/>
            <person name="Binder M."/>
            <person name="Choi C."/>
            <person name="Clum A."/>
            <person name="Copeland A."/>
            <person name="Grisel N."/>
            <person name="Haridas S."/>
            <person name="Kipfer T."/>
            <person name="LaButti K."/>
            <person name="Lindquist E."/>
            <person name="Lipzen A."/>
            <person name="Maire R."/>
            <person name="Meier B."/>
            <person name="Mihaltcheva S."/>
            <person name="Molinier V."/>
            <person name="Murat C."/>
            <person name="Poggeler S."/>
            <person name="Quandt C.A."/>
            <person name="Sperisen C."/>
            <person name="Tritt A."/>
            <person name="Tisserant E."/>
            <person name="Crous P.W."/>
            <person name="Henrissat B."/>
            <person name="Nehls U."/>
            <person name="Egli S."/>
            <person name="Spatafora J.W."/>
            <person name="Grigoriev I.V."/>
            <person name="Martin F.M."/>
        </authorList>
    </citation>
    <scope>NUCLEOTIDE SEQUENCE [LARGE SCALE GENOMIC DNA]</scope>
    <source>
        <strain evidence="10 11">CBS 207.34</strain>
    </source>
</reference>
<evidence type="ECO:0000256" key="5">
    <source>
        <dbReference type="ARBA" id="ARBA00020265"/>
    </source>
</evidence>
<dbReference type="PANTHER" id="PTHR12896:SF1">
    <property type="entry name" value="ELONGATOR COMPLEX PROTEIN 4"/>
    <property type="match status" value="1"/>
</dbReference>
<evidence type="ECO:0000256" key="6">
    <source>
        <dbReference type="ARBA" id="ARBA00022490"/>
    </source>
</evidence>
<evidence type="ECO:0000256" key="3">
    <source>
        <dbReference type="ARBA" id="ARBA00005043"/>
    </source>
</evidence>
<keyword evidence="11" id="KW-1185">Reference proteome</keyword>
<evidence type="ECO:0000313" key="11">
    <source>
        <dbReference type="Proteomes" id="UP000250140"/>
    </source>
</evidence>
<dbReference type="Pfam" id="PF05625">
    <property type="entry name" value="PAXNEB"/>
    <property type="match status" value="1"/>
</dbReference>
<feature type="region of interest" description="Disordered" evidence="9">
    <location>
        <begin position="14"/>
        <end position="55"/>
    </location>
</feature>
<dbReference type="OrthoDB" id="289162at2759"/>
<keyword evidence="6" id="KW-0963">Cytoplasm</keyword>
<dbReference type="Proteomes" id="UP000250140">
    <property type="component" value="Unassembled WGS sequence"/>
</dbReference>
<dbReference type="PANTHER" id="PTHR12896">
    <property type="entry name" value="PAX6 NEIGHBOR PROTEIN PAXNEB"/>
    <property type="match status" value="1"/>
</dbReference>
<feature type="region of interest" description="Disordered" evidence="9">
    <location>
        <begin position="381"/>
        <end position="403"/>
    </location>
</feature>
<comment type="pathway">
    <text evidence="3">tRNA modification; 5-methoxycarbonylmethyl-2-thiouridine-tRNA biosynthesis.</text>
</comment>
<evidence type="ECO:0000256" key="1">
    <source>
        <dbReference type="ARBA" id="ARBA00004123"/>
    </source>
</evidence>
<sequence>MAFRKRNVGISRSISESDSVSSPLTTPSASLASLPGVRPSPIDGRPTTSTGTPSLDAILAGHAGLALGSSILIEESGTTDFAGALLRYYAAEGIVQGHTVHVVGVGEQWGRELPGLVGVSGSGTDDDRPGREKKEKMKIAWRYERLGNFGSGISGSRGTTAATERAQPVAEASTEMASSSEAAFCHIFDLTKRLNFPTGTSVNFIPVPLQSVSSSPLLSILQNLSKSLSSNPTSMIHRLVIPTLLSPALYPMTASQPQCLLQFLHSLRSLLRQYPTQLTALITLPLELYPRSSGLVRWMEILSDGVLELTPFPHLGDALVTSGAATTQEEQPQGMLKIHRLPVFHEKGGGGGGSSGLGEDLAFTVSRRKFVIKPFSLPPVEGDTEAQQGLGEGGKQTKVDIDF</sequence>
<dbReference type="InterPro" id="IPR008728">
    <property type="entry name" value="Elongator_complex_protein_4"/>
</dbReference>
<comment type="subcellular location">
    <subcellularLocation>
        <location evidence="2">Cytoplasm</location>
    </subcellularLocation>
    <subcellularLocation>
        <location evidence="1">Nucleus</location>
    </subcellularLocation>
</comment>
<gene>
    <name evidence="10" type="ORF">AOQ84DRAFT_73201</name>
</gene>
<dbReference type="EMBL" id="KV748465">
    <property type="protein sequence ID" value="OCL15279.1"/>
    <property type="molecule type" value="Genomic_DNA"/>
</dbReference>
<dbReference type="GO" id="GO:0002098">
    <property type="term" value="P:tRNA wobble uridine modification"/>
    <property type="evidence" value="ECO:0007669"/>
    <property type="project" value="InterPro"/>
</dbReference>
<accession>A0A8E2FDY5</accession>
<evidence type="ECO:0000313" key="10">
    <source>
        <dbReference type="EMBL" id="OCL15279.1"/>
    </source>
</evidence>
<name>A0A8E2FDY5_9PEZI</name>
<keyword evidence="7" id="KW-0819">tRNA processing</keyword>
<dbReference type="GO" id="GO:0033588">
    <property type="term" value="C:elongator holoenzyme complex"/>
    <property type="evidence" value="ECO:0007669"/>
    <property type="project" value="InterPro"/>
</dbReference>
<organism evidence="10 11">
    <name type="scientific">Glonium stellatum</name>
    <dbReference type="NCBI Taxonomy" id="574774"/>
    <lineage>
        <taxon>Eukaryota</taxon>
        <taxon>Fungi</taxon>
        <taxon>Dikarya</taxon>
        <taxon>Ascomycota</taxon>
        <taxon>Pezizomycotina</taxon>
        <taxon>Dothideomycetes</taxon>
        <taxon>Pleosporomycetidae</taxon>
        <taxon>Gloniales</taxon>
        <taxon>Gloniaceae</taxon>
        <taxon>Glonium</taxon>
    </lineage>
</organism>
<evidence type="ECO:0000256" key="8">
    <source>
        <dbReference type="ARBA" id="ARBA00023242"/>
    </source>
</evidence>
<evidence type="ECO:0000256" key="7">
    <source>
        <dbReference type="ARBA" id="ARBA00022694"/>
    </source>
</evidence>